<keyword evidence="7" id="KW-1185">Reference proteome</keyword>
<dbReference type="NCBIfam" id="TIGR03862">
    <property type="entry name" value="flavo_PP4765"/>
    <property type="match status" value="1"/>
</dbReference>
<evidence type="ECO:0000256" key="3">
    <source>
        <dbReference type="ARBA" id="ARBA00022827"/>
    </source>
</evidence>
<evidence type="ECO:0000256" key="2">
    <source>
        <dbReference type="ARBA" id="ARBA00022630"/>
    </source>
</evidence>
<feature type="domain" description="RsdA/BaiN/AoA(So)-like Rossmann fold-like" evidence="4">
    <location>
        <begin position="89"/>
        <end position="470"/>
    </location>
</feature>
<dbReference type="SUPFAM" id="SSF160996">
    <property type="entry name" value="HI0933 insert domain-like"/>
    <property type="match status" value="1"/>
</dbReference>
<dbReference type="AlphaFoldDB" id="A0A1X6ZR62"/>
<evidence type="ECO:0000313" key="7">
    <source>
        <dbReference type="Proteomes" id="UP000193778"/>
    </source>
</evidence>
<comment type="cofactor">
    <cofactor evidence="1">
        <name>FAD</name>
        <dbReference type="ChEBI" id="CHEBI:57692"/>
    </cofactor>
</comment>
<dbReference type="Proteomes" id="UP000193778">
    <property type="component" value="Unassembled WGS sequence"/>
</dbReference>
<dbReference type="InterPro" id="IPR036188">
    <property type="entry name" value="FAD/NAD-bd_sf"/>
</dbReference>
<reference evidence="7" key="1">
    <citation type="submission" date="2017-03" db="EMBL/GenBank/DDBJ databases">
        <authorList>
            <person name="Rodrigo-Torres L."/>
            <person name="Arahal R.D."/>
            <person name="Lucena T."/>
        </authorList>
    </citation>
    <scope>NUCLEOTIDE SEQUENCE [LARGE SCALE GENOMIC DNA]</scope>
    <source>
        <strain evidence="7">CECT 8411</strain>
    </source>
</reference>
<gene>
    <name evidence="6" type="ORF">RUM8411_02906</name>
</gene>
<sequence>MAAQRLDRVELARQLGFGQGGVDFFVADHVQQNRGSALAPFEFWDQMVQAATPIGDRAVTKRADRIAVSHGKGKVAPGSAEGKGAAMAQAVIIGAGPAGLMAAQELSRAGHSVMVAEAKPSVARKFLMAGKSGLNLTKDEPFEMLMRSYGGAADWLRPMIAELDAAGVQIWARDLGQTLFTGSTGRVFPTAMKASPLLRAWLARLEGSGVQIKTRWRWQGWDDDALVFDTQDGRQTIAANVTVLALGGASWARLGSDGKWSHILSEQGVALAPFEPANSALSVDWSHHMKPHFGAALKSVRWMAGELDSRGEATISTSGLEGGGLYSLTPALRNGDPLFVDLAPDLDKQTLRARLTAKKPKTTLSQWLKKSLHLSPQKIALFHEMVRRCAVPQSQQMAALKQLPILHAGLRPMDEAISTAGGVPRTALDDGLMVRSKPGVFCAGEMLDWEAPTGGYLLTACLATGHWAGRAAADWVQRAG</sequence>
<protein>
    <submittedName>
        <fullName evidence="6">Glutamate synthase subunit beta</fullName>
    </submittedName>
</protein>
<dbReference type="PANTHER" id="PTHR42887">
    <property type="entry name" value="OS12G0638800 PROTEIN"/>
    <property type="match status" value="1"/>
</dbReference>
<dbReference type="EMBL" id="FWFP01000008">
    <property type="protein sequence ID" value="SLN59190.1"/>
    <property type="molecule type" value="Genomic_DNA"/>
</dbReference>
<dbReference type="SUPFAM" id="SSF51905">
    <property type="entry name" value="FAD/NAD(P)-binding domain"/>
    <property type="match status" value="1"/>
</dbReference>
<dbReference type="Pfam" id="PF22780">
    <property type="entry name" value="HI0933_like_1st"/>
    <property type="match status" value="1"/>
</dbReference>
<dbReference type="InterPro" id="IPR004792">
    <property type="entry name" value="BaiN-like"/>
</dbReference>
<evidence type="ECO:0000259" key="4">
    <source>
        <dbReference type="Pfam" id="PF03486"/>
    </source>
</evidence>
<proteinExistence type="predicted"/>
<evidence type="ECO:0000313" key="6">
    <source>
        <dbReference type="EMBL" id="SLN59190.1"/>
    </source>
</evidence>
<dbReference type="InterPro" id="IPR057661">
    <property type="entry name" value="RsdA/BaiN/AoA(So)_Rossmann"/>
</dbReference>
<dbReference type="Gene3D" id="1.10.8.260">
    <property type="entry name" value="HI0933 insert domain-like"/>
    <property type="match status" value="1"/>
</dbReference>
<dbReference type="PRINTS" id="PR00420">
    <property type="entry name" value="RNGMNOXGNASE"/>
</dbReference>
<dbReference type="NCBIfam" id="TIGR00275">
    <property type="entry name" value="aminoacetone oxidase family FAD-binding enzyme"/>
    <property type="match status" value="1"/>
</dbReference>
<name>A0A1X6ZR62_9RHOB</name>
<evidence type="ECO:0000256" key="1">
    <source>
        <dbReference type="ARBA" id="ARBA00001974"/>
    </source>
</evidence>
<keyword evidence="2" id="KW-0285">Flavoprotein</keyword>
<dbReference type="PANTHER" id="PTHR42887:SF1">
    <property type="entry name" value="BLR3961 PROTEIN"/>
    <property type="match status" value="1"/>
</dbReference>
<dbReference type="Gene3D" id="3.50.50.60">
    <property type="entry name" value="FAD/NAD(P)-binding domain"/>
    <property type="match status" value="1"/>
</dbReference>
<feature type="domain" description="RsdA/BaiN/AoA(So)-like insert" evidence="5">
    <location>
        <begin position="275"/>
        <end position="418"/>
    </location>
</feature>
<evidence type="ECO:0000259" key="5">
    <source>
        <dbReference type="Pfam" id="PF22780"/>
    </source>
</evidence>
<dbReference type="InterPro" id="IPR055178">
    <property type="entry name" value="RsdA/BaiN/AoA(So)-like_dom"/>
</dbReference>
<keyword evidence="3" id="KW-0274">FAD</keyword>
<dbReference type="Pfam" id="PF03486">
    <property type="entry name" value="HI0933_like"/>
    <property type="match status" value="1"/>
</dbReference>
<dbReference type="Gene3D" id="2.40.30.10">
    <property type="entry name" value="Translation factors"/>
    <property type="match status" value="1"/>
</dbReference>
<organism evidence="6 7">
    <name type="scientific">Ruegeria meonggei</name>
    <dbReference type="NCBI Taxonomy" id="1446476"/>
    <lineage>
        <taxon>Bacteria</taxon>
        <taxon>Pseudomonadati</taxon>
        <taxon>Pseudomonadota</taxon>
        <taxon>Alphaproteobacteria</taxon>
        <taxon>Rhodobacterales</taxon>
        <taxon>Roseobacteraceae</taxon>
        <taxon>Ruegeria</taxon>
    </lineage>
</organism>
<accession>A0A1X6ZR62</accession>
<dbReference type="InterPro" id="IPR023166">
    <property type="entry name" value="BaiN-like_dom_sf"/>
</dbReference>
<dbReference type="InterPro" id="IPR022460">
    <property type="entry name" value="Flavoprotein_PP4765"/>
</dbReference>